<gene>
    <name evidence="1" type="ORF">RV045_00735</name>
</gene>
<dbReference type="Proteomes" id="UP001364695">
    <property type="component" value="Unassembled WGS sequence"/>
</dbReference>
<evidence type="ECO:0000313" key="1">
    <source>
        <dbReference type="EMBL" id="MEJ7136957.1"/>
    </source>
</evidence>
<accession>A0ACC6NYB6</accession>
<sequence>MPTVLRLSGWRFHFYSDEGGEPPHIHVDTGDGDCKFWLSPVRLARSQGVKAQDLRRIESVVAENEALFLEKWHDFFRP</sequence>
<protein>
    <submittedName>
        <fullName evidence="1">DUF4160 domain-containing protein</fullName>
    </submittedName>
</protein>
<name>A0ACC6NYB6_9BURK</name>
<reference evidence="1" key="1">
    <citation type="submission" date="2023-10" db="EMBL/GenBank/DDBJ databases">
        <title>Amphibacter perezi, gen. nov., sp. nov. a novel taxa of the family Comamonadaceae, class Betaproteobacteria isolated from the skin microbiota of Pelophylax perezi from different populations.</title>
        <authorList>
            <person name="Costa S."/>
            <person name="Proenca D.N."/>
            <person name="Lopes I."/>
            <person name="Morais P.V."/>
        </authorList>
    </citation>
    <scope>NUCLEOTIDE SEQUENCE</scope>
    <source>
        <strain evidence="1">SL12-8</strain>
    </source>
</reference>
<proteinExistence type="predicted"/>
<comment type="caution">
    <text evidence="1">The sequence shown here is derived from an EMBL/GenBank/DDBJ whole genome shotgun (WGS) entry which is preliminary data.</text>
</comment>
<organism evidence="1 2">
    <name type="scientific">Amphibiibacter pelophylacis</name>
    <dbReference type="NCBI Taxonomy" id="1799477"/>
    <lineage>
        <taxon>Bacteria</taxon>
        <taxon>Pseudomonadati</taxon>
        <taxon>Pseudomonadota</taxon>
        <taxon>Betaproteobacteria</taxon>
        <taxon>Burkholderiales</taxon>
        <taxon>Sphaerotilaceae</taxon>
        <taxon>Amphibiibacter</taxon>
    </lineage>
</organism>
<keyword evidence="2" id="KW-1185">Reference proteome</keyword>
<dbReference type="EMBL" id="JAWDIE010000001">
    <property type="protein sequence ID" value="MEJ7136957.1"/>
    <property type="molecule type" value="Genomic_DNA"/>
</dbReference>
<evidence type="ECO:0000313" key="2">
    <source>
        <dbReference type="Proteomes" id="UP001364695"/>
    </source>
</evidence>